<dbReference type="GO" id="GO:0008270">
    <property type="term" value="F:zinc ion binding"/>
    <property type="evidence" value="ECO:0007669"/>
    <property type="project" value="UniProtKB-KW"/>
</dbReference>
<dbReference type="InterPro" id="IPR001878">
    <property type="entry name" value="Znf_CCHC"/>
</dbReference>
<keyword evidence="1" id="KW-0479">Metal-binding</keyword>
<keyword evidence="1" id="KW-0862">Zinc</keyword>
<reference evidence="4" key="1">
    <citation type="submission" date="2011-02" db="EMBL/GenBank/DDBJ databases">
        <title>The genome of the leaf-cutting ant Acromyrmex echinatior suggests key adaptations to social evolution and fungus farming.</title>
        <authorList>
            <person name="Nygaard S."/>
            <person name="Zhang G."/>
        </authorList>
    </citation>
    <scope>NUCLEOTIDE SEQUENCE</scope>
</reference>
<feature type="compositionally biased region" description="Low complexity" evidence="2">
    <location>
        <begin position="17"/>
        <end position="42"/>
    </location>
</feature>
<dbReference type="Proteomes" id="UP000007755">
    <property type="component" value="Unassembled WGS sequence"/>
</dbReference>
<evidence type="ECO:0000256" key="1">
    <source>
        <dbReference type="PROSITE-ProRule" id="PRU00047"/>
    </source>
</evidence>
<feature type="region of interest" description="Disordered" evidence="2">
    <location>
        <begin position="387"/>
        <end position="424"/>
    </location>
</feature>
<evidence type="ECO:0000313" key="4">
    <source>
        <dbReference type="EMBL" id="EGI62124.1"/>
    </source>
</evidence>
<gene>
    <name evidence="4" type="ORF">G5I_09569</name>
</gene>
<keyword evidence="5" id="KW-1185">Reference proteome</keyword>
<proteinExistence type="predicted"/>
<dbReference type="InParanoid" id="F4WUJ8"/>
<accession>F4WUJ8</accession>
<protein>
    <recommendedName>
        <fullName evidence="3">CCHC-type domain-containing protein</fullName>
    </recommendedName>
</protein>
<feature type="domain" description="CCHC-type" evidence="3">
    <location>
        <begin position="324"/>
        <end position="339"/>
    </location>
</feature>
<dbReference type="AlphaFoldDB" id="F4WUJ8"/>
<keyword evidence="1" id="KW-0863">Zinc-finger</keyword>
<dbReference type="SMART" id="SM00343">
    <property type="entry name" value="ZnF_C2HC"/>
    <property type="match status" value="2"/>
</dbReference>
<dbReference type="GO" id="GO:0003676">
    <property type="term" value="F:nucleic acid binding"/>
    <property type="evidence" value="ECO:0007669"/>
    <property type="project" value="InterPro"/>
</dbReference>
<feature type="compositionally biased region" description="Basic and acidic residues" evidence="2">
    <location>
        <begin position="504"/>
        <end position="531"/>
    </location>
</feature>
<dbReference type="Gene3D" id="4.10.60.10">
    <property type="entry name" value="Zinc finger, CCHC-type"/>
    <property type="match status" value="1"/>
</dbReference>
<dbReference type="STRING" id="103372.F4WUJ8"/>
<name>F4WUJ8_ACREC</name>
<dbReference type="InterPro" id="IPR036875">
    <property type="entry name" value="Znf_CCHC_sf"/>
</dbReference>
<evidence type="ECO:0000259" key="3">
    <source>
        <dbReference type="PROSITE" id="PS50158"/>
    </source>
</evidence>
<dbReference type="SUPFAM" id="SSF57756">
    <property type="entry name" value="Retrovirus zinc finger-like domains"/>
    <property type="match status" value="1"/>
</dbReference>
<dbReference type="EMBL" id="GL888369">
    <property type="protein sequence ID" value="EGI62124.1"/>
    <property type="molecule type" value="Genomic_DNA"/>
</dbReference>
<dbReference type="PROSITE" id="PS50158">
    <property type="entry name" value="ZF_CCHC"/>
    <property type="match status" value="2"/>
</dbReference>
<dbReference type="OrthoDB" id="7554581at2759"/>
<feature type="compositionally biased region" description="Basic and acidic residues" evidence="2">
    <location>
        <begin position="406"/>
        <end position="423"/>
    </location>
</feature>
<feature type="region of interest" description="Disordered" evidence="2">
    <location>
        <begin position="484"/>
        <end position="532"/>
    </location>
</feature>
<evidence type="ECO:0000313" key="5">
    <source>
        <dbReference type="Proteomes" id="UP000007755"/>
    </source>
</evidence>
<sequence length="576" mass="60125">MGVVPATAPSPKGLPAKQGGQPPVKPGGQPSAKKAKVPPKASGNAPGVPTSAAERDPPPPSIPPTSGDGERVAGDNEATWAQVVSRAAKKAAAKAAKAEAAPPRLTPKSAKAPAAPAPIKKGSGGKADGAARKGSTAAGPKASGKKQAPLPKLRSPSSAAIVVTCADPASYQEVVGKARSSISLKDMRIEDLRHKRAITGALIWEVRGPECRGKADQLAEKLATVFVDRDDVKVSRPTKTSEIRVSGMDDSATPKEVAEELAGVCSRLPPEFKVGGVSKAPNGLGTCWVRCPVEAAKQLVAASKVRVGWSSCKVALLPARNLQCYRCLEVGHVQQKCPSTVDRSGMCYRCGGIDHAARDCRGKTDCPTCHALGRPSGHRIGDAECAAGKAKNKRGGRSPVVPPQPRCREADPRGGSGDHRKPSITEVADVEMAVVEETSSAAVIEVVDGTNGALSRAGSTALLGSLGGESREGKRAVDFVVSSSDSEGRSIKRSRGRPALNPDHAGKFTAEARAKKADKAKARQLRKDHQAILDSEVAPSSLSARKARDRAVELVLEFDDQRFAPLPQWQRASWRP</sequence>
<organism evidence="5">
    <name type="scientific">Acromyrmex echinatior</name>
    <name type="common">Panamanian leafcutter ant</name>
    <name type="synonym">Acromyrmex octospinosus echinatior</name>
    <dbReference type="NCBI Taxonomy" id="103372"/>
    <lineage>
        <taxon>Eukaryota</taxon>
        <taxon>Metazoa</taxon>
        <taxon>Ecdysozoa</taxon>
        <taxon>Arthropoda</taxon>
        <taxon>Hexapoda</taxon>
        <taxon>Insecta</taxon>
        <taxon>Pterygota</taxon>
        <taxon>Neoptera</taxon>
        <taxon>Endopterygota</taxon>
        <taxon>Hymenoptera</taxon>
        <taxon>Apocrita</taxon>
        <taxon>Aculeata</taxon>
        <taxon>Formicoidea</taxon>
        <taxon>Formicidae</taxon>
        <taxon>Myrmicinae</taxon>
        <taxon>Acromyrmex</taxon>
    </lineage>
</organism>
<dbReference type="eggNOG" id="ENOG502SQAR">
    <property type="taxonomic scope" value="Eukaryota"/>
</dbReference>
<evidence type="ECO:0000256" key="2">
    <source>
        <dbReference type="SAM" id="MobiDB-lite"/>
    </source>
</evidence>
<feature type="region of interest" description="Disordered" evidence="2">
    <location>
        <begin position="1"/>
        <end position="156"/>
    </location>
</feature>
<feature type="domain" description="CCHC-type" evidence="3">
    <location>
        <begin position="347"/>
        <end position="361"/>
    </location>
</feature>
<feature type="compositionally biased region" description="Low complexity" evidence="2">
    <location>
        <begin position="93"/>
        <end position="121"/>
    </location>
</feature>